<evidence type="ECO:0000313" key="1">
    <source>
        <dbReference type="EMBL" id="MCP2729031.1"/>
    </source>
</evidence>
<dbReference type="EMBL" id="JAMZMM010000089">
    <property type="protein sequence ID" value="MCP2729031.1"/>
    <property type="molecule type" value="Genomic_DNA"/>
</dbReference>
<keyword evidence="2" id="KW-1185">Reference proteome</keyword>
<organism evidence="1 2">
    <name type="scientific">Limnofasciculus baicalensis BBK-W-15</name>
    <dbReference type="NCBI Taxonomy" id="2699891"/>
    <lineage>
        <taxon>Bacteria</taxon>
        <taxon>Bacillati</taxon>
        <taxon>Cyanobacteriota</taxon>
        <taxon>Cyanophyceae</taxon>
        <taxon>Coleofasciculales</taxon>
        <taxon>Coleofasciculaceae</taxon>
        <taxon>Limnofasciculus</taxon>
        <taxon>Limnofasciculus baicalensis</taxon>
    </lineage>
</organism>
<dbReference type="AlphaFoldDB" id="A0AAE3KMQ2"/>
<name>A0AAE3KMQ2_9CYAN</name>
<dbReference type="Proteomes" id="UP001204953">
    <property type="component" value="Unassembled WGS sequence"/>
</dbReference>
<sequence length="323" mass="35032">MDKNNIRLTGDIEGSFYPSTQAEIVRNVVLQAPLKLNGGLFAQNITNIGGGSVNGPVLATAEITLSHPQPGSSPLKFLSGINATLSIAITESGKEIQETVVSHTSKASVVVQGDVVSDSVKLDNALIFGNVRSREVSLVNSIIVGSIFAEETLRLENSNFVALSGGRVILKGRNGCWLPYLTSLEPIQFADTILANGETMPAQLRYLSLCRSSQLGCGFKSGGIACEPFVTGKCGYHQVCLGSADIYPDQTEDGRTLYALNLAQRALNLAPIEQEIQQVELFLKQLMMYEHLDKSSQEQARESWAEKLRPEEKELLEMTVAML</sequence>
<dbReference type="RefSeq" id="WP_254011820.1">
    <property type="nucleotide sequence ID" value="NZ_JAMZMM010000089.1"/>
</dbReference>
<proteinExistence type="predicted"/>
<reference evidence="1" key="1">
    <citation type="submission" date="2022-06" db="EMBL/GenBank/DDBJ databases">
        <title>New cyanobacteria of genus Symplocastrum in benthos of Lake Baikal.</title>
        <authorList>
            <person name="Sorokovikova E."/>
            <person name="Tikhonova I."/>
            <person name="Krasnopeev A."/>
            <person name="Evseev P."/>
            <person name="Gladkikh A."/>
            <person name="Belykh O."/>
        </authorList>
    </citation>
    <scope>NUCLEOTIDE SEQUENCE</scope>
    <source>
        <strain evidence="1">BBK-W-15</strain>
    </source>
</reference>
<protein>
    <submittedName>
        <fullName evidence="1">Uncharacterized protein</fullName>
    </submittedName>
</protein>
<evidence type="ECO:0000313" key="2">
    <source>
        <dbReference type="Proteomes" id="UP001204953"/>
    </source>
</evidence>
<accession>A0AAE3KMQ2</accession>
<gene>
    <name evidence="1" type="ORF">NJ959_11240</name>
</gene>
<comment type="caution">
    <text evidence="1">The sequence shown here is derived from an EMBL/GenBank/DDBJ whole genome shotgun (WGS) entry which is preliminary data.</text>
</comment>